<reference evidence="1 2" key="1">
    <citation type="submission" date="2023-08" db="EMBL/GenBank/DDBJ databases">
        <authorList>
            <person name="Folkvardsen B D."/>
            <person name="Norman A."/>
        </authorList>
    </citation>
    <scope>NUCLEOTIDE SEQUENCE [LARGE SCALE GENOMIC DNA]</scope>
    <source>
        <strain evidence="1 2">Mu0050</strain>
    </source>
</reference>
<dbReference type="InterPro" id="IPR021130">
    <property type="entry name" value="PRib-ATP_PPHydrolase-like"/>
</dbReference>
<protein>
    <submittedName>
        <fullName evidence="1">Nucleoside triphosphate pyrophosphohydrolase</fullName>
    </submittedName>
</protein>
<sequence>MAKLVRDRIPDIIRASGREPVTRRLSDADYRAALDAKLGEEVAELRDAGGADAVLEEAADVLEVLAALVALHGRTVEDIVATAARKRSERGGFAQRVWLENDVSPPTRRPGPA</sequence>
<dbReference type="RefSeq" id="WP_316516117.1">
    <property type="nucleotide sequence ID" value="NZ_OY726395.1"/>
</dbReference>
<proteinExistence type="predicted"/>
<dbReference type="SUPFAM" id="SSF101386">
    <property type="entry name" value="all-alpha NTP pyrophosphatases"/>
    <property type="match status" value="1"/>
</dbReference>
<evidence type="ECO:0000313" key="2">
    <source>
        <dbReference type="Proteomes" id="UP001190466"/>
    </source>
</evidence>
<organism evidence="1 2">
    <name type="scientific">[Mycobacterium] wendilense</name>
    <dbReference type="NCBI Taxonomy" id="3064284"/>
    <lineage>
        <taxon>Bacteria</taxon>
        <taxon>Bacillati</taxon>
        <taxon>Actinomycetota</taxon>
        <taxon>Actinomycetes</taxon>
        <taxon>Mycobacteriales</taxon>
        <taxon>Mycobacteriaceae</taxon>
        <taxon>Mycolicibacter</taxon>
    </lineage>
</organism>
<gene>
    <name evidence="1" type="ORF">MU0050_001795</name>
</gene>
<dbReference type="Pfam" id="PF01503">
    <property type="entry name" value="PRA-PH"/>
    <property type="match status" value="1"/>
</dbReference>
<dbReference type="Proteomes" id="UP001190466">
    <property type="component" value="Chromosome"/>
</dbReference>
<dbReference type="EMBL" id="OY726395">
    <property type="protein sequence ID" value="CAJ1581912.1"/>
    <property type="molecule type" value="Genomic_DNA"/>
</dbReference>
<accession>A0ABN9P0S9</accession>
<keyword evidence="2" id="KW-1185">Reference proteome</keyword>
<evidence type="ECO:0000313" key="1">
    <source>
        <dbReference type="EMBL" id="CAJ1581912.1"/>
    </source>
</evidence>
<dbReference type="CDD" id="cd11532">
    <property type="entry name" value="NTP-PPase_COG4997"/>
    <property type="match status" value="1"/>
</dbReference>
<dbReference type="InterPro" id="IPR038735">
    <property type="entry name" value="MSMEG_1276-like_NTP-PPase_dom"/>
</dbReference>
<name>A0ABN9P0S9_9MYCO</name>